<evidence type="ECO:0000256" key="1">
    <source>
        <dbReference type="SAM" id="Coils"/>
    </source>
</evidence>
<dbReference type="PROSITE" id="PS51257">
    <property type="entry name" value="PROKAR_LIPOPROTEIN"/>
    <property type="match status" value="1"/>
</dbReference>
<dbReference type="RefSeq" id="WP_344716720.1">
    <property type="nucleotide sequence ID" value="NZ_BAABBZ010000014.1"/>
</dbReference>
<evidence type="ECO:0000313" key="2">
    <source>
        <dbReference type="EMBL" id="MBB3984660.1"/>
    </source>
</evidence>
<dbReference type="AlphaFoldDB" id="A0A7W6DQ29"/>
<sequence>MRIRDLVWALPVVALTACTQFPELDTVQSEGVAQAPYPDLIPLEGVVGQPTAPNATVEVIEQVEGRVGGLQSRADRLSRRDVAQEDAVARRLRLLRERAEELRQQQL</sequence>
<dbReference type="Proteomes" id="UP000541426">
    <property type="component" value="Unassembled WGS sequence"/>
</dbReference>
<comment type="caution">
    <text evidence="2">The sequence shown here is derived from an EMBL/GenBank/DDBJ whole genome shotgun (WGS) entry which is preliminary data.</text>
</comment>
<feature type="coiled-coil region" evidence="1">
    <location>
        <begin position="60"/>
        <end position="105"/>
    </location>
</feature>
<name>A0A7W6DQ29_9RHOB</name>
<accession>A0A7W6DQ29</accession>
<protein>
    <recommendedName>
        <fullName evidence="4">Lipoprotein</fullName>
    </recommendedName>
</protein>
<organism evidence="2 3">
    <name type="scientific">Sagittula marina</name>
    <dbReference type="NCBI Taxonomy" id="943940"/>
    <lineage>
        <taxon>Bacteria</taxon>
        <taxon>Pseudomonadati</taxon>
        <taxon>Pseudomonadota</taxon>
        <taxon>Alphaproteobacteria</taxon>
        <taxon>Rhodobacterales</taxon>
        <taxon>Roseobacteraceae</taxon>
        <taxon>Sagittula</taxon>
    </lineage>
</organism>
<evidence type="ECO:0000313" key="3">
    <source>
        <dbReference type="Proteomes" id="UP000541426"/>
    </source>
</evidence>
<evidence type="ECO:0008006" key="4">
    <source>
        <dbReference type="Google" id="ProtNLM"/>
    </source>
</evidence>
<dbReference type="EMBL" id="JACIEJ010000002">
    <property type="protein sequence ID" value="MBB3984660.1"/>
    <property type="molecule type" value="Genomic_DNA"/>
</dbReference>
<reference evidence="2 3" key="1">
    <citation type="submission" date="2020-08" db="EMBL/GenBank/DDBJ databases">
        <title>Genomic Encyclopedia of Type Strains, Phase IV (KMG-IV): sequencing the most valuable type-strain genomes for metagenomic binning, comparative biology and taxonomic classification.</title>
        <authorList>
            <person name="Goeker M."/>
        </authorList>
    </citation>
    <scope>NUCLEOTIDE SEQUENCE [LARGE SCALE GENOMIC DNA]</scope>
    <source>
        <strain evidence="2 3">DSM 102235</strain>
    </source>
</reference>
<proteinExistence type="predicted"/>
<gene>
    <name evidence="2" type="ORF">GGQ68_000976</name>
</gene>
<keyword evidence="1" id="KW-0175">Coiled coil</keyword>
<keyword evidence="3" id="KW-1185">Reference proteome</keyword>